<keyword evidence="2" id="KW-1185">Reference proteome</keyword>
<proteinExistence type="predicted"/>
<organism evidence="1 2">
    <name type="scientific">Lunatimonas lonarensis</name>
    <dbReference type="NCBI Taxonomy" id="1232681"/>
    <lineage>
        <taxon>Bacteria</taxon>
        <taxon>Pseudomonadati</taxon>
        <taxon>Bacteroidota</taxon>
        <taxon>Cytophagia</taxon>
        <taxon>Cytophagales</taxon>
        <taxon>Cyclobacteriaceae</taxon>
    </lineage>
</organism>
<accession>R7ZNI8</accession>
<sequence>MLYLTSHFSFGMKAIDFMRLIEIIPKKLTIRLHSRKTWILFAFENPPSTKKNST</sequence>
<gene>
    <name evidence="1" type="ORF">ADIS_3857</name>
</gene>
<dbReference type="STRING" id="1232681.ADIS_3857"/>
<dbReference type="EMBL" id="AQHR01000101">
    <property type="protein sequence ID" value="EON75637.1"/>
    <property type="molecule type" value="Genomic_DNA"/>
</dbReference>
<evidence type="ECO:0000313" key="1">
    <source>
        <dbReference type="EMBL" id="EON75637.1"/>
    </source>
</evidence>
<protein>
    <submittedName>
        <fullName evidence="1">Uncharacterized protein</fullName>
    </submittedName>
</protein>
<name>R7ZNI8_9BACT</name>
<evidence type="ECO:0000313" key="2">
    <source>
        <dbReference type="Proteomes" id="UP000013909"/>
    </source>
</evidence>
<dbReference type="Proteomes" id="UP000013909">
    <property type="component" value="Unassembled WGS sequence"/>
</dbReference>
<reference evidence="1 2" key="1">
    <citation type="submission" date="2013-02" db="EMBL/GenBank/DDBJ databases">
        <title>A novel strain isolated from Lonar lake, Maharashtra, India.</title>
        <authorList>
            <person name="Singh A."/>
        </authorList>
    </citation>
    <scope>NUCLEOTIDE SEQUENCE [LARGE SCALE GENOMIC DNA]</scope>
    <source>
        <strain evidence="1 2">AK24</strain>
    </source>
</reference>
<dbReference type="AlphaFoldDB" id="R7ZNI8"/>
<comment type="caution">
    <text evidence="1">The sequence shown here is derived from an EMBL/GenBank/DDBJ whole genome shotgun (WGS) entry which is preliminary data.</text>
</comment>